<proteinExistence type="inferred from homology"/>
<dbReference type="PANTHER" id="PTHR42928">
    <property type="entry name" value="TRICARBOXYLATE-BINDING PROTEIN"/>
    <property type="match status" value="1"/>
</dbReference>
<name>A0A964WTN4_9HYPH</name>
<dbReference type="Proteomes" id="UP000773614">
    <property type="component" value="Unassembled WGS sequence"/>
</dbReference>
<evidence type="ECO:0000313" key="3">
    <source>
        <dbReference type="Proteomes" id="UP000773614"/>
    </source>
</evidence>
<dbReference type="CDD" id="cd07012">
    <property type="entry name" value="PBP2_Bug_TTT"/>
    <property type="match status" value="1"/>
</dbReference>
<sequence>MNALIVEPGRIPITIPITDDSARPARRRRSARSFGRRVQVGCEAACSRQDASLPEPHSACGNRILSVGTHAAHLRAAGNAPRQGSLDKGPARARTLHATVYLPDGPPPMREDRAGCRGGLRPVIAGRAAGRSRSGEDHMRIRLGLAAIAVSLALGSAAARAEYPERPITFIVPFAPGGTTDIGVRTWIPYVEKCLGGSIAVVNRPGAGGEVGFTELAGLKPDGYTLGGLNIPNVIVGSISKENPRFTPASFTYLGTLYGSKVTINTGKDAAHDTLPKLIEATKSGPVNLGITNFGSDDHLMMLRLAKASGSNFRFIPFSDAATVRNAVMSGDLQVGGLSLTEVTPFQGELTTLAIASAERDPSLPDVPTFREQGFDLVGGSNHAIGGPKGMPADVVAKLDGCIQKTAGDPEFVAAAQKRALVLNPMTAAETEAWVAKETEALQALWKSDPWK</sequence>
<dbReference type="Pfam" id="PF03401">
    <property type="entry name" value="TctC"/>
    <property type="match status" value="1"/>
</dbReference>
<comment type="caution">
    <text evidence="2">The sequence shown here is derived from an EMBL/GenBank/DDBJ whole genome shotgun (WGS) entry which is preliminary data.</text>
</comment>
<evidence type="ECO:0000313" key="2">
    <source>
        <dbReference type="EMBL" id="MYZ48217.1"/>
    </source>
</evidence>
<evidence type="ECO:0000256" key="1">
    <source>
        <dbReference type="ARBA" id="ARBA00006987"/>
    </source>
</evidence>
<dbReference type="InterPro" id="IPR005064">
    <property type="entry name" value="BUG"/>
</dbReference>
<gene>
    <name evidence="2" type="ORF">E4O86_10895</name>
</gene>
<dbReference type="EMBL" id="SPKJ01000031">
    <property type="protein sequence ID" value="MYZ48217.1"/>
    <property type="molecule type" value="Genomic_DNA"/>
</dbReference>
<organism evidence="2 3">
    <name type="scientific">Propylenella binzhouense</name>
    <dbReference type="NCBI Taxonomy" id="2555902"/>
    <lineage>
        <taxon>Bacteria</taxon>
        <taxon>Pseudomonadati</taxon>
        <taxon>Pseudomonadota</taxon>
        <taxon>Alphaproteobacteria</taxon>
        <taxon>Hyphomicrobiales</taxon>
        <taxon>Propylenellaceae</taxon>
        <taxon>Propylenella</taxon>
    </lineage>
</organism>
<protein>
    <submittedName>
        <fullName evidence="2">Tripartite tricarboxylate transporter substrate binding protein</fullName>
    </submittedName>
</protein>
<dbReference type="Gene3D" id="3.40.190.150">
    <property type="entry name" value="Bordetella uptake gene, domain 1"/>
    <property type="match status" value="1"/>
</dbReference>
<accession>A0A964WTN4</accession>
<dbReference type="InterPro" id="IPR042100">
    <property type="entry name" value="Bug_dom1"/>
</dbReference>
<dbReference type="Gene3D" id="3.40.190.10">
    <property type="entry name" value="Periplasmic binding protein-like II"/>
    <property type="match status" value="1"/>
</dbReference>
<reference evidence="2" key="1">
    <citation type="submission" date="2019-03" db="EMBL/GenBank/DDBJ databases">
        <title>Afifella sp. nov., isolated from activated sludge.</title>
        <authorList>
            <person name="Li Q."/>
            <person name="Liu Y."/>
        </authorList>
    </citation>
    <scope>NUCLEOTIDE SEQUENCE</scope>
    <source>
        <strain evidence="2">L72</strain>
    </source>
</reference>
<comment type="similarity">
    <text evidence="1">Belongs to the UPF0065 (bug) family.</text>
</comment>
<keyword evidence="3" id="KW-1185">Reference proteome</keyword>
<dbReference type="PANTHER" id="PTHR42928:SF5">
    <property type="entry name" value="BLR1237 PROTEIN"/>
    <property type="match status" value="1"/>
</dbReference>
<dbReference type="AlphaFoldDB" id="A0A964WTN4"/>